<keyword evidence="3 5" id="KW-1133">Transmembrane helix</keyword>
<dbReference type="SUPFAM" id="SSF103473">
    <property type="entry name" value="MFS general substrate transporter"/>
    <property type="match status" value="1"/>
</dbReference>
<dbReference type="PANTHER" id="PTHR23508:SF10">
    <property type="entry name" value="CARBOXYLIC ACID TRANSPORTER PROTEIN HOMOLOG"/>
    <property type="match status" value="1"/>
</dbReference>
<feature type="transmembrane region" description="Helical" evidence="5">
    <location>
        <begin position="347"/>
        <end position="367"/>
    </location>
</feature>
<dbReference type="Gene3D" id="1.20.1250.20">
    <property type="entry name" value="MFS general substrate transporter like domains"/>
    <property type="match status" value="1"/>
</dbReference>
<feature type="transmembrane region" description="Helical" evidence="5">
    <location>
        <begin position="321"/>
        <end position="341"/>
    </location>
</feature>
<dbReference type="PANTHER" id="PTHR23508">
    <property type="entry name" value="CARBOXYLIC ACID TRANSPORTER PROTEIN HOMOLOG"/>
    <property type="match status" value="1"/>
</dbReference>
<feature type="transmembrane region" description="Helical" evidence="5">
    <location>
        <begin position="388"/>
        <end position="408"/>
    </location>
</feature>
<dbReference type="InterPro" id="IPR020846">
    <property type="entry name" value="MFS_dom"/>
</dbReference>
<protein>
    <submittedName>
        <fullName evidence="7">4-hydroxybenzoate transporter</fullName>
    </submittedName>
</protein>
<dbReference type="EMBL" id="CP010945">
    <property type="protein sequence ID" value="AKV07937.1"/>
    <property type="molecule type" value="Genomic_DNA"/>
</dbReference>
<gene>
    <name evidence="7" type="ORF">B723_16545</name>
</gene>
<feature type="transmembrane region" description="Helical" evidence="5">
    <location>
        <begin position="21"/>
        <end position="45"/>
    </location>
</feature>
<name>A0A0K1QQK2_PSEFL</name>
<dbReference type="InterPro" id="IPR011701">
    <property type="entry name" value="MFS"/>
</dbReference>
<keyword evidence="2 5" id="KW-0812">Transmembrane</keyword>
<evidence type="ECO:0000256" key="1">
    <source>
        <dbReference type="ARBA" id="ARBA00004141"/>
    </source>
</evidence>
<dbReference type="OrthoDB" id="7066727at2"/>
<accession>A0A0K1QQK2</accession>
<dbReference type="RefSeq" id="WP_017337737.1">
    <property type="nucleotide sequence ID" value="NZ_CP010945.1"/>
</dbReference>
<dbReference type="CDD" id="cd17365">
    <property type="entry name" value="MFS_PcaK_like"/>
    <property type="match status" value="1"/>
</dbReference>
<evidence type="ECO:0000256" key="2">
    <source>
        <dbReference type="ARBA" id="ARBA00022692"/>
    </source>
</evidence>
<feature type="domain" description="Major facilitator superfamily (MFS) profile" evidence="6">
    <location>
        <begin position="23"/>
        <end position="439"/>
    </location>
</feature>
<feature type="transmembrane region" description="Helical" evidence="5">
    <location>
        <begin position="89"/>
        <end position="108"/>
    </location>
</feature>
<reference evidence="7 8" key="1">
    <citation type="journal article" date="2012" name="J. Bacteriol.">
        <title>Draft genome sequence of the cyanide-utilizing bacterium Pseudomonas fluorescens strain NCIMB 11764.</title>
        <authorList>
            <person name="Vilo C.A."/>
            <person name="Benedik M.J."/>
            <person name="Kunz D.A."/>
            <person name="Dong Q."/>
        </authorList>
    </citation>
    <scope>NUCLEOTIDE SEQUENCE [LARGE SCALE GENOMIC DNA]</scope>
    <source>
        <strain evidence="7 8">NCIMB 11764</strain>
    </source>
</reference>
<dbReference type="GO" id="GO:0005886">
    <property type="term" value="C:plasma membrane"/>
    <property type="evidence" value="ECO:0007669"/>
    <property type="project" value="TreeGrafter"/>
</dbReference>
<dbReference type="Pfam" id="PF07690">
    <property type="entry name" value="MFS_1"/>
    <property type="match status" value="1"/>
</dbReference>
<dbReference type="GO" id="GO:0046943">
    <property type="term" value="F:carboxylic acid transmembrane transporter activity"/>
    <property type="evidence" value="ECO:0007669"/>
    <property type="project" value="TreeGrafter"/>
</dbReference>
<dbReference type="eggNOG" id="COG2271">
    <property type="taxonomic scope" value="Bacteria"/>
</dbReference>
<dbReference type="InterPro" id="IPR005829">
    <property type="entry name" value="Sugar_transporter_CS"/>
</dbReference>
<feature type="transmembrane region" description="Helical" evidence="5">
    <location>
        <begin position="114"/>
        <end position="135"/>
    </location>
</feature>
<evidence type="ECO:0000256" key="3">
    <source>
        <dbReference type="ARBA" id="ARBA00022989"/>
    </source>
</evidence>
<proteinExistence type="predicted"/>
<keyword evidence="4 5" id="KW-0472">Membrane</keyword>
<evidence type="ECO:0000313" key="7">
    <source>
        <dbReference type="EMBL" id="AKV07937.1"/>
    </source>
</evidence>
<organism evidence="7 8">
    <name type="scientific">Pseudomonas fluorescens NCIMB 11764</name>
    <dbReference type="NCBI Taxonomy" id="1221522"/>
    <lineage>
        <taxon>Bacteria</taxon>
        <taxon>Pseudomonadati</taxon>
        <taxon>Pseudomonadota</taxon>
        <taxon>Gammaproteobacteria</taxon>
        <taxon>Pseudomonadales</taxon>
        <taxon>Pseudomonadaceae</taxon>
        <taxon>Pseudomonas</taxon>
    </lineage>
</organism>
<dbReference type="PROSITE" id="PS50850">
    <property type="entry name" value="MFS"/>
    <property type="match status" value="1"/>
</dbReference>
<evidence type="ECO:0000256" key="4">
    <source>
        <dbReference type="ARBA" id="ARBA00023136"/>
    </source>
</evidence>
<feature type="transmembrane region" description="Helical" evidence="5">
    <location>
        <begin position="57"/>
        <end position="77"/>
    </location>
</feature>
<dbReference type="Proteomes" id="UP000017175">
    <property type="component" value="Chromosome"/>
</dbReference>
<feature type="transmembrane region" description="Helical" evidence="5">
    <location>
        <begin position="147"/>
        <end position="171"/>
    </location>
</feature>
<evidence type="ECO:0000259" key="6">
    <source>
        <dbReference type="PROSITE" id="PS50850"/>
    </source>
</evidence>
<dbReference type="PROSITE" id="PS00217">
    <property type="entry name" value="SUGAR_TRANSPORT_2"/>
    <property type="match status" value="1"/>
</dbReference>
<feature type="transmembrane region" description="Helical" evidence="5">
    <location>
        <begin position="292"/>
        <end position="314"/>
    </location>
</feature>
<feature type="transmembrane region" description="Helical" evidence="5">
    <location>
        <begin position="414"/>
        <end position="434"/>
    </location>
</feature>
<sequence length="444" mass="47123">MNNQLDISVIVERSRLGAFQLLVLIQCFLCMVVDGFDIQAMAYAAPSLIADWGIAKANLGPVFSISMLGMLIGSLALGSVADRVGRRPVLVTASLVMAVLMYFTAQATTVDSLLALRFFTGIAMGAIVPNVATLVTEYAPRHNRVMLLTLVSSGMVVGGLVGGAIAAALIPLYGWQAVFYLGAVAPLLLGVLMFFALPESLQWCVLRGRQLDRVRAILKRIEPGLQIDPQTTLVIGEPRKKGLSFSLLFADGRLPGTLLLWLINFMNMLCVYFLASWTPVLMSGAGHSPSQAVLAGTSMWLGGLAGGWLLGWFVDRRGFGAVLVPTFIVSAVAIVLFSHFYTSINLAYLSIAVAGFGILGGQAALNAMTSTFYPTALRATGTGWTLGVGRLGGIWGPFIGALLLTLQWSTSDLLVAAAIPAAIAAIGIIGFWRLNRTTAVPVTN</sequence>
<dbReference type="AlphaFoldDB" id="A0A0K1QQK2"/>
<feature type="transmembrane region" description="Helical" evidence="5">
    <location>
        <begin position="177"/>
        <end position="197"/>
    </location>
</feature>
<dbReference type="InterPro" id="IPR036259">
    <property type="entry name" value="MFS_trans_sf"/>
</dbReference>
<evidence type="ECO:0000313" key="8">
    <source>
        <dbReference type="Proteomes" id="UP000017175"/>
    </source>
</evidence>
<feature type="transmembrane region" description="Helical" evidence="5">
    <location>
        <begin position="258"/>
        <end position="280"/>
    </location>
</feature>
<comment type="subcellular location">
    <subcellularLocation>
        <location evidence="1">Membrane</location>
        <topology evidence="1">Multi-pass membrane protein</topology>
    </subcellularLocation>
</comment>
<evidence type="ECO:0000256" key="5">
    <source>
        <dbReference type="SAM" id="Phobius"/>
    </source>
</evidence>